<sequence length="40" mass="5082">MFFDYYVKSFASLFIVIKAYIVVYERYRIWMIMKGYWRSP</sequence>
<dbReference type="AlphaFoldDB" id="D2PIT3"/>
<reference evidence="3" key="1">
    <citation type="journal article" date="2009" name="Proc. Natl. Acad. Sci. U.S.A.">
        <title>Biogeography of the Sulfolobus islandicus pan-genome.</title>
        <authorList>
            <person name="Reno M.L."/>
            <person name="Held N.L."/>
            <person name="Fields C.J."/>
            <person name="Burke P.V."/>
            <person name="Whitaker R.J."/>
        </authorList>
    </citation>
    <scope>NUCLEOTIDE SEQUENCE [LARGE SCALE GENOMIC DNA]</scope>
    <source>
        <strain evidence="3">L.D.8.5 / Lassen #2</strain>
    </source>
</reference>
<keyword evidence="1" id="KW-0472">Membrane</keyword>
<evidence type="ECO:0000313" key="3">
    <source>
        <dbReference type="Proteomes" id="UP000001404"/>
    </source>
</evidence>
<proteinExistence type="predicted"/>
<keyword evidence="1" id="KW-1133">Transmembrane helix</keyword>
<dbReference type="KEGG" id="sii:LD85_0993"/>
<accession>D2PIT3</accession>
<gene>
    <name evidence="2" type="ordered locus">LD85_0993</name>
</gene>
<name>D2PIT3_SACI9</name>
<dbReference type="EMBL" id="CP001731">
    <property type="protein sequence ID" value="ADB86686.1"/>
    <property type="molecule type" value="Genomic_DNA"/>
</dbReference>
<keyword evidence="1" id="KW-0812">Transmembrane</keyword>
<evidence type="ECO:0000256" key="1">
    <source>
        <dbReference type="SAM" id="Phobius"/>
    </source>
</evidence>
<evidence type="ECO:0000313" key="2">
    <source>
        <dbReference type="EMBL" id="ADB86686.1"/>
    </source>
</evidence>
<organism evidence="2 3">
    <name type="scientific">Saccharolobus islandicus (strain L.D.8.5 / Lassen #2)</name>
    <name type="common">Sulfolobus islandicus</name>
    <dbReference type="NCBI Taxonomy" id="425944"/>
    <lineage>
        <taxon>Archaea</taxon>
        <taxon>Thermoproteota</taxon>
        <taxon>Thermoprotei</taxon>
        <taxon>Sulfolobales</taxon>
        <taxon>Sulfolobaceae</taxon>
        <taxon>Saccharolobus</taxon>
    </lineage>
</organism>
<protein>
    <submittedName>
        <fullName evidence="2">Uncharacterized protein</fullName>
    </submittedName>
</protein>
<feature type="transmembrane region" description="Helical" evidence="1">
    <location>
        <begin position="6"/>
        <end position="24"/>
    </location>
</feature>
<dbReference type="Proteomes" id="UP000001404">
    <property type="component" value="Chromosome"/>
</dbReference>
<dbReference type="HOGENOM" id="CLU_3283028_0_0_2"/>